<reference evidence="5" key="1">
    <citation type="submission" date="2021-02" db="EMBL/GenBank/DDBJ databases">
        <authorList>
            <person name="Bekaert M."/>
        </authorList>
    </citation>
    <scope>NUCLEOTIDE SEQUENCE</scope>
    <source>
        <strain evidence="5">IoA-00</strain>
    </source>
</reference>
<sequence length="246" mass="27549">MPNSSFCNSGWKGIACSLCIPLPGCQHGICKKPYECICEKGYQGVLCNKPQCDNCKHGRCIEPNKCFCDFGWKGNNCDECKLFPNCKNGTCFHTFECNCNEGFKGLFCNISDSYGSIWAESSNTSQYGERSAGYEIYRSNKSQKYKIIFYVLSCRVHPLGLSLNEIESSLVAIIVSILQLKLFSEVIQEWKKKLIKNGEKFLPINKYKKCISGETSLSVATLSHTQIVPKDQKNGSELSLSNAYVI</sequence>
<dbReference type="PANTHER" id="PTHR14949">
    <property type="entry name" value="EGF-LIKE-DOMAIN, MULTIPLE 7, 8"/>
    <property type="match status" value="1"/>
</dbReference>
<name>A0A7R8H1X1_LEPSM</name>
<dbReference type="Proteomes" id="UP000675881">
    <property type="component" value="Chromosome 12"/>
</dbReference>
<dbReference type="GO" id="GO:0005576">
    <property type="term" value="C:extracellular region"/>
    <property type="evidence" value="ECO:0007669"/>
    <property type="project" value="TreeGrafter"/>
</dbReference>
<dbReference type="PROSITE" id="PS00022">
    <property type="entry name" value="EGF_1"/>
    <property type="match status" value="1"/>
</dbReference>
<dbReference type="PANTHER" id="PTHR14949:SF56">
    <property type="entry name" value="EGF-LIKE-DOMAIN, MULTIPLE 7"/>
    <property type="match status" value="1"/>
</dbReference>
<evidence type="ECO:0000313" key="5">
    <source>
        <dbReference type="EMBL" id="CAF2817682.1"/>
    </source>
</evidence>
<dbReference type="GO" id="GO:0005102">
    <property type="term" value="F:signaling receptor binding"/>
    <property type="evidence" value="ECO:0007669"/>
    <property type="project" value="TreeGrafter"/>
</dbReference>
<dbReference type="AlphaFoldDB" id="A0A7R8H1X1"/>
<dbReference type="InterPro" id="IPR000742">
    <property type="entry name" value="EGF"/>
</dbReference>
<keyword evidence="1" id="KW-0732">Signal</keyword>
<dbReference type="InterPro" id="IPR050969">
    <property type="entry name" value="Dev_Signal_Modulators"/>
</dbReference>
<dbReference type="Gene3D" id="2.10.25.10">
    <property type="entry name" value="Laminin"/>
    <property type="match status" value="3"/>
</dbReference>
<proteinExistence type="predicted"/>
<dbReference type="SMART" id="SM00181">
    <property type="entry name" value="EGF"/>
    <property type="match status" value="3"/>
</dbReference>
<organism evidence="5 6">
    <name type="scientific">Lepeophtheirus salmonis</name>
    <name type="common">Salmon louse</name>
    <name type="synonym">Caligus salmonis</name>
    <dbReference type="NCBI Taxonomy" id="72036"/>
    <lineage>
        <taxon>Eukaryota</taxon>
        <taxon>Metazoa</taxon>
        <taxon>Ecdysozoa</taxon>
        <taxon>Arthropoda</taxon>
        <taxon>Crustacea</taxon>
        <taxon>Multicrustacea</taxon>
        <taxon>Hexanauplia</taxon>
        <taxon>Copepoda</taxon>
        <taxon>Siphonostomatoida</taxon>
        <taxon>Caligidae</taxon>
        <taxon>Lepeophtheirus</taxon>
    </lineage>
</organism>
<dbReference type="GO" id="GO:0009986">
    <property type="term" value="C:cell surface"/>
    <property type="evidence" value="ECO:0007669"/>
    <property type="project" value="TreeGrafter"/>
</dbReference>
<dbReference type="OrthoDB" id="6130531at2759"/>
<feature type="domain" description="EGF-like" evidence="3 4">
    <location>
        <begin position="97"/>
        <end position="108"/>
    </location>
</feature>
<gene>
    <name evidence="5" type="ORF">LSAA_3497</name>
</gene>
<evidence type="ECO:0000313" key="6">
    <source>
        <dbReference type="Proteomes" id="UP000675881"/>
    </source>
</evidence>
<keyword evidence="2" id="KW-1015">Disulfide bond</keyword>
<dbReference type="EMBL" id="HG994591">
    <property type="protein sequence ID" value="CAF2817682.1"/>
    <property type="molecule type" value="Genomic_DNA"/>
</dbReference>
<dbReference type="PROSITE" id="PS01186">
    <property type="entry name" value="EGF_2"/>
    <property type="match status" value="1"/>
</dbReference>
<evidence type="ECO:0000259" key="3">
    <source>
        <dbReference type="PROSITE" id="PS00022"/>
    </source>
</evidence>
<accession>A0A7R8H1X1</accession>
<evidence type="ECO:0000256" key="1">
    <source>
        <dbReference type="ARBA" id="ARBA00022729"/>
    </source>
</evidence>
<keyword evidence="6" id="KW-1185">Reference proteome</keyword>
<protein>
    <submittedName>
        <fullName evidence="5">(salmon louse) hypothetical protein</fullName>
    </submittedName>
</protein>
<dbReference type="Pfam" id="PF21700">
    <property type="entry name" value="EGF_DL_JAG"/>
    <property type="match status" value="2"/>
</dbReference>
<evidence type="ECO:0000259" key="4">
    <source>
        <dbReference type="PROSITE" id="PS01186"/>
    </source>
</evidence>
<evidence type="ECO:0000256" key="2">
    <source>
        <dbReference type="ARBA" id="ARBA00023157"/>
    </source>
</evidence>